<name>A0A0S4J693_BODSA</name>
<reference evidence="5" key="1">
    <citation type="submission" date="2015-09" db="EMBL/GenBank/DDBJ databases">
        <authorList>
            <consortium name="Pathogen Informatics"/>
        </authorList>
    </citation>
    <scope>NUCLEOTIDE SEQUENCE [LARGE SCALE GENOMIC DNA]</scope>
    <source>
        <strain evidence="5">Lake Konstanz</strain>
    </source>
</reference>
<gene>
    <name evidence="4" type="ORF">BSAL_88425</name>
</gene>
<sequence>MHLKLPLLQQLMKLLFLVGILVTTAASLAPRRGEHHNAYCASPSPLHLSDTDPTDEPQYSVCHRHHPAEALWRFHRLQSTSSAVCNDDIESDIVSMVYENTIQWLSLNATVFEAPNILENLMHRKLESAQDDLIRSRSENTHVQETDVLLEGDDLQTESQKIFDNVDWKHMHRLDSHFKNSRIMVSLHVSSAYASEQVKRRLQQVHLQAVHDFERSRKKGVLHATSLRSPLSVAVEHFFPDGVPAFERHWPHQMSLPTFISYQYSTKQCKTCSQGLAAFHRLEDTFSYLCTKDQRAVASCHPVTYFIAFPVDTFLSVVPQVSLTKHPLIHTNPSSGERKESRRAQRVTDTMGPFSYYLEHTSLMNDYLSFLVVNEVLQLRFLSADEASELRRKLRDIQQKRHEVELRVAKTPPMLPSNSSESDAEKSADNEDGENALEVLKNITESRKELQRLRDAEQRTGKVRSIQEMLVLVIRAMEAGISEEDEVATQEQRDALKPYVRWYAFPSPWPKERQDSDDSSEATGLLGSKLAFLCDILSCAWIAMIGWVAVHGAIQKQRASGREQ</sequence>
<keyword evidence="2" id="KW-0472">Membrane</keyword>
<feature type="region of interest" description="Disordered" evidence="1">
    <location>
        <begin position="409"/>
        <end position="433"/>
    </location>
</feature>
<proteinExistence type="predicted"/>
<organism evidence="4 5">
    <name type="scientific">Bodo saltans</name>
    <name type="common">Flagellated protozoan</name>
    <dbReference type="NCBI Taxonomy" id="75058"/>
    <lineage>
        <taxon>Eukaryota</taxon>
        <taxon>Discoba</taxon>
        <taxon>Euglenozoa</taxon>
        <taxon>Kinetoplastea</taxon>
        <taxon>Metakinetoplastina</taxon>
        <taxon>Eubodonida</taxon>
        <taxon>Bodonidae</taxon>
        <taxon>Bodo</taxon>
    </lineage>
</organism>
<dbReference type="VEuPathDB" id="TriTrypDB:BSAL_88425"/>
<dbReference type="OrthoDB" id="252135at2759"/>
<dbReference type="EMBL" id="CYKH01001111">
    <property type="protein sequence ID" value="CUG84178.1"/>
    <property type="molecule type" value="Genomic_DNA"/>
</dbReference>
<protein>
    <submittedName>
        <fullName evidence="4">Membrane-associated protein, putative</fullName>
    </submittedName>
</protein>
<feature type="signal peptide" evidence="3">
    <location>
        <begin position="1"/>
        <end position="26"/>
    </location>
</feature>
<keyword evidence="2" id="KW-0812">Transmembrane</keyword>
<feature type="transmembrane region" description="Helical" evidence="2">
    <location>
        <begin position="530"/>
        <end position="554"/>
    </location>
</feature>
<evidence type="ECO:0000313" key="4">
    <source>
        <dbReference type="EMBL" id="CUG84178.1"/>
    </source>
</evidence>
<evidence type="ECO:0000256" key="1">
    <source>
        <dbReference type="SAM" id="MobiDB-lite"/>
    </source>
</evidence>
<evidence type="ECO:0000313" key="5">
    <source>
        <dbReference type="Proteomes" id="UP000051952"/>
    </source>
</evidence>
<accession>A0A0S4J693</accession>
<keyword evidence="2" id="KW-1133">Transmembrane helix</keyword>
<evidence type="ECO:0000256" key="2">
    <source>
        <dbReference type="SAM" id="Phobius"/>
    </source>
</evidence>
<feature type="chain" id="PRO_5006622100" evidence="3">
    <location>
        <begin position="27"/>
        <end position="564"/>
    </location>
</feature>
<dbReference type="Proteomes" id="UP000051952">
    <property type="component" value="Unassembled WGS sequence"/>
</dbReference>
<keyword evidence="3" id="KW-0732">Signal</keyword>
<evidence type="ECO:0000256" key="3">
    <source>
        <dbReference type="SAM" id="SignalP"/>
    </source>
</evidence>
<dbReference type="AlphaFoldDB" id="A0A0S4J693"/>
<keyword evidence="5" id="KW-1185">Reference proteome</keyword>